<name>A0AAN8FM74_TRICO</name>
<keyword evidence="3" id="KW-1185">Reference proteome</keyword>
<feature type="compositionally biased region" description="Polar residues" evidence="1">
    <location>
        <begin position="7"/>
        <end position="25"/>
    </location>
</feature>
<feature type="region of interest" description="Disordered" evidence="1">
    <location>
        <begin position="71"/>
        <end position="135"/>
    </location>
</feature>
<feature type="region of interest" description="Disordered" evidence="1">
    <location>
        <begin position="1"/>
        <end position="30"/>
    </location>
</feature>
<dbReference type="Proteomes" id="UP001331761">
    <property type="component" value="Unassembled WGS sequence"/>
</dbReference>
<dbReference type="EMBL" id="WIXE01023159">
    <property type="protein sequence ID" value="KAK5966743.1"/>
    <property type="molecule type" value="Genomic_DNA"/>
</dbReference>
<dbReference type="AlphaFoldDB" id="A0AAN8FM74"/>
<feature type="compositionally biased region" description="Polar residues" evidence="1">
    <location>
        <begin position="74"/>
        <end position="89"/>
    </location>
</feature>
<proteinExistence type="predicted"/>
<gene>
    <name evidence="2" type="ORF">GCK32_000482</name>
</gene>
<reference evidence="2 3" key="1">
    <citation type="submission" date="2019-10" db="EMBL/GenBank/DDBJ databases">
        <title>Assembly and Annotation for the nematode Trichostrongylus colubriformis.</title>
        <authorList>
            <person name="Martin J."/>
        </authorList>
    </citation>
    <scope>NUCLEOTIDE SEQUENCE [LARGE SCALE GENOMIC DNA]</scope>
    <source>
        <strain evidence="2">G859</strain>
        <tissue evidence="2">Whole worm</tissue>
    </source>
</reference>
<evidence type="ECO:0000313" key="2">
    <source>
        <dbReference type="EMBL" id="KAK5966743.1"/>
    </source>
</evidence>
<protein>
    <submittedName>
        <fullName evidence="2">Uncharacterized protein</fullName>
    </submittedName>
</protein>
<evidence type="ECO:0000256" key="1">
    <source>
        <dbReference type="SAM" id="MobiDB-lite"/>
    </source>
</evidence>
<comment type="caution">
    <text evidence="2">The sequence shown here is derived from an EMBL/GenBank/DDBJ whole genome shotgun (WGS) entry which is preliminary data.</text>
</comment>
<accession>A0AAN8FM74</accession>
<sequence length="135" mass="14585">MSEQPEEGNSANTYEIRNTNGTASTEAGVVQGKNDETVLAEEYANHLDMANDNEDNVMLHEFQNYPVEEMAATNRENSVGFDTTTSKLLRNSDDEPTDQRGNITKSDAAMVSNVIGDPGLSSNKGTTEGVEIPAL</sequence>
<organism evidence="2 3">
    <name type="scientific">Trichostrongylus colubriformis</name>
    <name type="common">Black scour worm</name>
    <dbReference type="NCBI Taxonomy" id="6319"/>
    <lineage>
        <taxon>Eukaryota</taxon>
        <taxon>Metazoa</taxon>
        <taxon>Ecdysozoa</taxon>
        <taxon>Nematoda</taxon>
        <taxon>Chromadorea</taxon>
        <taxon>Rhabditida</taxon>
        <taxon>Rhabditina</taxon>
        <taxon>Rhabditomorpha</taxon>
        <taxon>Strongyloidea</taxon>
        <taxon>Trichostrongylidae</taxon>
        <taxon>Trichostrongylus</taxon>
    </lineage>
</organism>
<evidence type="ECO:0000313" key="3">
    <source>
        <dbReference type="Proteomes" id="UP001331761"/>
    </source>
</evidence>